<dbReference type="CDD" id="cd12830">
    <property type="entry name" value="MtCorA-like"/>
    <property type="match status" value="1"/>
</dbReference>
<evidence type="ECO:0000256" key="5">
    <source>
        <dbReference type="ARBA" id="ARBA00022692"/>
    </source>
</evidence>
<evidence type="ECO:0000313" key="9">
    <source>
        <dbReference type="EMBL" id="GAA1538535.1"/>
    </source>
</evidence>
<keyword evidence="10" id="KW-1185">Reference proteome</keyword>
<proteinExistence type="inferred from homology"/>
<comment type="subcellular location">
    <subcellularLocation>
        <location evidence="1">Cell membrane</location>
        <topology evidence="1">Multi-pass membrane protein</topology>
    </subcellularLocation>
</comment>
<dbReference type="SUPFAM" id="SSF144083">
    <property type="entry name" value="Magnesium transport protein CorA, transmembrane region"/>
    <property type="match status" value="1"/>
</dbReference>
<keyword evidence="3" id="KW-0813">Transport</keyword>
<accession>A0ABN2BD18</accession>
<dbReference type="InterPro" id="IPR045861">
    <property type="entry name" value="CorA_cytoplasmic_dom"/>
</dbReference>
<dbReference type="PANTHER" id="PTHR46494">
    <property type="entry name" value="CORA FAMILY METAL ION TRANSPORTER (EUROFUNG)"/>
    <property type="match status" value="1"/>
</dbReference>
<evidence type="ECO:0000256" key="7">
    <source>
        <dbReference type="ARBA" id="ARBA00023136"/>
    </source>
</evidence>
<evidence type="ECO:0000256" key="3">
    <source>
        <dbReference type="ARBA" id="ARBA00022448"/>
    </source>
</evidence>
<name>A0ABN2BD18_9MICO</name>
<evidence type="ECO:0000313" key="10">
    <source>
        <dbReference type="Proteomes" id="UP001501288"/>
    </source>
</evidence>
<keyword evidence="4" id="KW-1003">Cell membrane</keyword>
<evidence type="ECO:0000256" key="4">
    <source>
        <dbReference type="ARBA" id="ARBA00022475"/>
    </source>
</evidence>
<keyword evidence="6 8" id="KW-1133">Transmembrane helix</keyword>
<comment type="caution">
    <text evidence="9">The sequence shown here is derived from an EMBL/GenBank/DDBJ whole genome shotgun (WGS) entry which is preliminary data.</text>
</comment>
<dbReference type="Gene3D" id="1.20.58.340">
    <property type="entry name" value="Magnesium transport protein CorA, transmembrane region"/>
    <property type="match status" value="2"/>
</dbReference>
<organism evidence="9 10">
    <name type="scientific">Dermacoccus barathri</name>
    <dbReference type="NCBI Taxonomy" id="322601"/>
    <lineage>
        <taxon>Bacteria</taxon>
        <taxon>Bacillati</taxon>
        <taxon>Actinomycetota</taxon>
        <taxon>Actinomycetes</taxon>
        <taxon>Micrococcales</taxon>
        <taxon>Dermacoccaceae</taxon>
        <taxon>Dermacoccus</taxon>
    </lineage>
</organism>
<evidence type="ECO:0000256" key="6">
    <source>
        <dbReference type="ARBA" id="ARBA00022989"/>
    </source>
</evidence>
<dbReference type="Gene3D" id="3.30.460.20">
    <property type="entry name" value="CorA soluble domain-like"/>
    <property type="match status" value="1"/>
</dbReference>
<sequence length="340" mass="38596">MVEDNEPVIIDQAVYRRGERLPCGDISDELAELQGRGDDESSFLWIGLKDPTADEFEHFARQLELHPLAVEDALKGGQRPKFEIYGHMAFVVMRTLRYIDESSDVETGELMAFVGPHFVVTVRRGEPAPLEQVRSALEHDPTMLEKGPMAVLYSVMDAVVDRYRTIDEELSDDVVAIEHRVFTPGLTTDVGEIYALKRELLEARWAVQPLIEPARRLLAARFVPDEFSPFFRDIQDHLLIVHEHIETYDRLLSDVLSAHLAQVSVRQNDDMRKISAWVAIASVPTMLAGIYGMNFHSMPELEASVNVGGSEFYYGYYVVLAVLVTACVLLWRTFKRTGWL</sequence>
<feature type="transmembrane region" description="Helical" evidence="8">
    <location>
        <begin position="274"/>
        <end position="293"/>
    </location>
</feature>
<keyword evidence="5 8" id="KW-0812">Transmembrane</keyword>
<evidence type="ECO:0000256" key="8">
    <source>
        <dbReference type="SAM" id="Phobius"/>
    </source>
</evidence>
<dbReference type="EMBL" id="BAAANV010000030">
    <property type="protein sequence ID" value="GAA1538535.1"/>
    <property type="molecule type" value="Genomic_DNA"/>
</dbReference>
<comment type="similarity">
    <text evidence="2">Belongs to the CorA metal ion transporter (MIT) (TC 1.A.35) family.</text>
</comment>
<dbReference type="InterPro" id="IPR002523">
    <property type="entry name" value="MgTranspt_CorA/ZnTranspt_ZntB"/>
</dbReference>
<evidence type="ECO:0000256" key="1">
    <source>
        <dbReference type="ARBA" id="ARBA00004651"/>
    </source>
</evidence>
<dbReference type="PANTHER" id="PTHR46494:SF1">
    <property type="entry name" value="CORA FAMILY METAL ION TRANSPORTER (EUROFUNG)"/>
    <property type="match status" value="1"/>
</dbReference>
<dbReference type="InterPro" id="IPR045863">
    <property type="entry name" value="CorA_TM1_TM2"/>
</dbReference>
<feature type="transmembrane region" description="Helical" evidence="8">
    <location>
        <begin position="313"/>
        <end position="331"/>
    </location>
</feature>
<reference evidence="9 10" key="1">
    <citation type="journal article" date="2019" name="Int. J. Syst. Evol. Microbiol.">
        <title>The Global Catalogue of Microorganisms (GCM) 10K type strain sequencing project: providing services to taxonomists for standard genome sequencing and annotation.</title>
        <authorList>
            <consortium name="The Broad Institute Genomics Platform"/>
            <consortium name="The Broad Institute Genome Sequencing Center for Infectious Disease"/>
            <person name="Wu L."/>
            <person name="Ma J."/>
        </authorList>
    </citation>
    <scope>NUCLEOTIDE SEQUENCE [LARGE SCALE GENOMIC DNA]</scope>
    <source>
        <strain evidence="9 10">JCM 14588</strain>
    </source>
</reference>
<dbReference type="Proteomes" id="UP001501288">
    <property type="component" value="Unassembled WGS sequence"/>
</dbReference>
<dbReference type="SUPFAM" id="SSF143865">
    <property type="entry name" value="CorA soluble domain-like"/>
    <property type="match status" value="1"/>
</dbReference>
<evidence type="ECO:0000256" key="2">
    <source>
        <dbReference type="ARBA" id="ARBA00009765"/>
    </source>
</evidence>
<protein>
    <submittedName>
        <fullName evidence="9">Magnesium/cobalt transporter CorA</fullName>
    </submittedName>
</protein>
<keyword evidence="7 8" id="KW-0472">Membrane</keyword>
<gene>
    <name evidence="9" type="primary">corA</name>
    <name evidence="9" type="ORF">GCM10009762_10240</name>
</gene>
<dbReference type="Pfam" id="PF01544">
    <property type="entry name" value="CorA"/>
    <property type="match status" value="1"/>
</dbReference>